<dbReference type="Proteomes" id="UP000624325">
    <property type="component" value="Unassembled WGS sequence"/>
</dbReference>
<evidence type="ECO:0000313" key="3">
    <source>
        <dbReference type="EMBL" id="GIF58759.1"/>
    </source>
</evidence>
<keyword evidence="4" id="KW-1185">Reference proteome</keyword>
<evidence type="ECO:0000313" key="4">
    <source>
        <dbReference type="Proteomes" id="UP000624325"/>
    </source>
</evidence>
<dbReference type="PROSITE" id="PS51459">
    <property type="entry name" value="FIDO"/>
    <property type="match status" value="1"/>
</dbReference>
<protein>
    <submittedName>
        <fullName evidence="3">Fic family protein</fullName>
    </submittedName>
</protein>
<dbReference type="InterPro" id="IPR040198">
    <property type="entry name" value="Fido_containing"/>
</dbReference>
<evidence type="ECO:0000256" key="1">
    <source>
        <dbReference type="SAM" id="MobiDB-lite"/>
    </source>
</evidence>
<dbReference type="EMBL" id="BONC01000036">
    <property type="protein sequence ID" value="GIF58759.1"/>
    <property type="molecule type" value="Genomic_DNA"/>
</dbReference>
<dbReference type="PANTHER" id="PTHR13504:SF38">
    <property type="entry name" value="FIDO DOMAIN-CONTAINING PROTEIN"/>
    <property type="match status" value="1"/>
</dbReference>
<comment type="caution">
    <text evidence="3">The sequence shown here is derived from an EMBL/GenBank/DDBJ whole genome shotgun (WGS) entry which is preliminary data.</text>
</comment>
<proteinExistence type="predicted"/>
<dbReference type="SUPFAM" id="SSF140931">
    <property type="entry name" value="Fic-like"/>
    <property type="match status" value="1"/>
</dbReference>
<organism evidence="3 4">
    <name type="scientific">Asanoa iriomotensis</name>
    <dbReference type="NCBI Taxonomy" id="234613"/>
    <lineage>
        <taxon>Bacteria</taxon>
        <taxon>Bacillati</taxon>
        <taxon>Actinomycetota</taxon>
        <taxon>Actinomycetes</taxon>
        <taxon>Micromonosporales</taxon>
        <taxon>Micromonosporaceae</taxon>
        <taxon>Asanoa</taxon>
    </lineage>
</organism>
<feature type="domain" description="Fido" evidence="2">
    <location>
        <begin position="183"/>
        <end position="335"/>
    </location>
</feature>
<feature type="region of interest" description="Disordered" evidence="1">
    <location>
        <begin position="138"/>
        <end position="159"/>
    </location>
</feature>
<dbReference type="InterPro" id="IPR036597">
    <property type="entry name" value="Fido-like_dom_sf"/>
</dbReference>
<reference evidence="3 4" key="1">
    <citation type="submission" date="2021-01" db="EMBL/GenBank/DDBJ databases">
        <title>Whole genome shotgun sequence of Asanoa iriomotensis NBRC 100142.</title>
        <authorList>
            <person name="Komaki H."/>
            <person name="Tamura T."/>
        </authorList>
    </citation>
    <scope>NUCLEOTIDE SEQUENCE [LARGE SCALE GENOMIC DNA]</scope>
    <source>
        <strain evidence="3 4">NBRC 100142</strain>
    </source>
</reference>
<evidence type="ECO:0000259" key="2">
    <source>
        <dbReference type="PROSITE" id="PS51459"/>
    </source>
</evidence>
<sequence length="446" mass="51820">MPPPDDEFLLREVLKTRDVHKISEVFNLFGSDGISSRPYLHWDELRFREPPAGFTVEEWWLATKLARRSVYRRLPLVDERDKPFVYTLPDEVLRQTDFVATHASGQIRFHEEVTDRATRDRYLVSQLIEEAITSSQLEGASTSRKVARDMIRSGRRPRDRSEQMILNNFRAMQRIGEVRNEPLTVDLIREIHRIVTEKTLDNPDAAGRFQLSSEDRVQVLDDQGEVLHTPPPAEQLPERMERLCDFANARTETAYLPGVLRALVIHFMIGYEHPFEDGNGRTARALFYWSMLNQNYWLTEFLSVSRILKPSQVRYAQSFLHTETDENDLTYFFVHHLGVVHKAIDDLHAYLAHKMAEVREVRATLRQFGDFFNSRQIALLQHALKAPASRYSVQSHKTSHRISTETARSDLLDLTTYGLLIRNRSGKRFVFDPVPDLAEKIKEFSA</sequence>
<dbReference type="PANTHER" id="PTHR13504">
    <property type="entry name" value="FIDO DOMAIN-CONTAINING PROTEIN DDB_G0283145"/>
    <property type="match status" value="1"/>
</dbReference>
<dbReference type="Gene3D" id="1.10.3290.10">
    <property type="entry name" value="Fido-like domain"/>
    <property type="match status" value="1"/>
</dbReference>
<accession>A0ABQ4C7J9</accession>
<gene>
    <name evidence="3" type="ORF">Air01nite_48540</name>
</gene>
<dbReference type="InterPro" id="IPR003812">
    <property type="entry name" value="Fido"/>
</dbReference>
<dbReference type="Pfam" id="PF02661">
    <property type="entry name" value="Fic"/>
    <property type="match status" value="1"/>
</dbReference>
<name>A0ABQ4C7J9_9ACTN</name>